<evidence type="ECO:0000256" key="1">
    <source>
        <dbReference type="ARBA" id="ARBA00004251"/>
    </source>
</evidence>
<evidence type="ECO:0000313" key="14">
    <source>
        <dbReference type="Proteomes" id="UP000504623"/>
    </source>
</evidence>
<dbReference type="Proteomes" id="UP000504623">
    <property type="component" value="Unplaced"/>
</dbReference>
<protein>
    <submittedName>
        <fullName evidence="15">Triggering receptor expressed on myeloid cells 1-like</fullName>
    </submittedName>
</protein>
<evidence type="ECO:0000256" key="2">
    <source>
        <dbReference type="ARBA" id="ARBA00022475"/>
    </source>
</evidence>
<feature type="chain" id="PRO_5038427159" evidence="12">
    <location>
        <begin position="39"/>
        <end position="251"/>
    </location>
</feature>
<dbReference type="PROSITE" id="PS50835">
    <property type="entry name" value="IG_LIKE"/>
    <property type="match status" value="1"/>
</dbReference>
<feature type="signal peptide" evidence="12">
    <location>
        <begin position="1"/>
        <end position="38"/>
    </location>
</feature>
<evidence type="ECO:0000256" key="8">
    <source>
        <dbReference type="ARBA" id="ARBA00023170"/>
    </source>
</evidence>
<evidence type="ECO:0000256" key="6">
    <source>
        <dbReference type="ARBA" id="ARBA00023136"/>
    </source>
</evidence>
<dbReference type="AlphaFoldDB" id="A0A9B0TH86"/>
<dbReference type="GO" id="GO:0070945">
    <property type="term" value="P:neutrophil-mediated killing of gram-negative bacterium"/>
    <property type="evidence" value="ECO:0007669"/>
    <property type="project" value="TreeGrafter"/>
</dbReference>
<dbReference type="InterPro" id="IPR036179">
    <property type="entry name" value="Ig-like_dom_sf"/>
</dbReference>
<evidence type="ECO:0000313" key="15">
    <source>
        <dbReference type="RefSeq" id="XP_006860650.1"/>
    </source>
</evidence>
<dbReference type="Pfam" id="PF07686">
    <property type="entry name" value="V-set"/>
    <property type="match status" value="1"/>
</dbReference>
<evidence type="ECO:0000259" key="13">
    <source>
        <dbReference type="PROSITE" id="PS50835"/>
    </source>
</evidence>
<dbReference type="RefSeq" id="XP_006860650.1">
    <property type="nucleotide sequence ID" value="XM_006860588.1"/>
</dbReference>
<proteinExistence type="predicted"/>
<dbReference type="SUPFAM" id="SSF48726">
    <property type="entry name" value="Immunoglobulin"/>
    <property type="match status" value="1"/>
</dbReference>
<dbReference type="PANTHER" id="PTHR19357">
    <property type="entry name" value="TRIGGERING RECEPTOR EXPRESSED ON MYELOID CELLS 1"/>
    <property type="match status" value="1"/>
</dbReference>
<name>A0A9B0TH86_CHRAS</name>
<keyword evidence="5 11" id="KW-1133">Transmembrane helix</keyword>
<dbReference type="InterPro" id="IPR007110">
    <property type="entry name" value="Ig-like_dom"/>
</dbReference>
<evidence type="ECO:0000256" key="9">
    <source>
        <dbReference type="ARBA" id="ARBA00023180"/>
    </source>
</evidence>
<keyword evidence="6 11" id="KW-0472">Membrane</keyword>
<dbReference type="Gene3D" id="2.60.40.10">
    <property type="entry name" value="Immunoglobulins"/>
    <property type="match status" value="1"/>
</dbReference>
<dbReference type="GeneID" id="102811733"/>
<keyword evidence="14" id="KW-1185">Reference proteome</keyword>
<keyword evidence="9" id="KW-0325">Glycoprotein</keyword>
<keyword evidence="10" id="KW-0393">Immunoglobulin domain</keyword>
<dbReference type="GO" id="GO:0005886">
    <property type="term" value="C:plasma membrane"/>
    <property type="evidence" value="ECO:0007669"/>
    <property type="project" value="UniProtKB-SubCell"/>
</dbReference>
<comment type="subcellular location">
    <subcellularLocation>
        <location evidence="1">Cell membrane</location>
        <topology evidence="1">Single-pass type I membrane protein</topology>
    </subcellularLocation>
</comment>
<dbReference type="InterPro" id="IPR013106">
    <property type="entry name" value="Ig_V-set"/>
</dbReference>
<gene>
    <name evidence="15" type="primary">LOC102811733</name>
</gene>
<reference evidence="15" key="1">
    <citation type="submission" date="2025-08" db="UniProtKB">
        <authorList>
            <consortium name="RefSeq"/>
        </authorList>
    </citation>
    <scope>IDENTIFICATION</scope>
    <source>
        <tissue evidence="15">Spleen</tissue>
    </source>
</reference>
<keyword evidence="3 11" id="KW-0812">Transmembrane</keyword>
<feature type="domain" description="Ig-like" evidence="13">
    <location>
        <begin position="22"/>
        <end position="140"/>
    </location>
</feature>
<dbReference type="InterPro" id="IPR013783">
    <property type="entry name" value="Ig-like_fold"/>
</dbReference>
<feature type="transmembrane region" description="Helical" evidence="11">
    <location>
        <begin position="220"/>
        <end position="244"/>
    </location>
</feature>
<accession>A0A9B0TH86</accession>
<keyword evidence="7" id="KW-1015">Disulfide bond</keyword>
<evidence type="ECO:0000256" key="4">
    <source>
        <dbReference type="ARBA" id="ARBA00022729"/>
    </source>
</evidence>
<organism evidence="14 15">
    <name type="scientific">Chrysochloris asiatica</name>
    <name type="common">Cape golden mole</name>
    <dbReference type="NCBI Taxonomy" id="185453"/>
    <lineage>
        <taxon>Eukaryota</taxon>
        <taxon>Metazoa</taxon>
        <taxon>Chordata</taxon>
        <taxon>Craniata</taxon>
        <taxon>Vertebrata</taxon>
        <taxon>Euteleostomi</taxon>
        <taxon>Mammalia</taxon>
        <taxon>Eutheria</taxon>
        <taxon>Afrotheria</taxon>
        <taxon>Chrysochloridae</taxon>
        <taxon>Chrysochlorinae</taxon>
        <taxon>Chrysochloris</taxon>
    </lineage>
</organism>
<evidence type="ECO:0000256" key="5">
    <source>
        <dbReference type="ARBA" id="ARBA00022989"/>
    </source>
</evidence>
<evidence type="ECO:0000256" key="3">
    <source>
        <dbReference type="ARBA" id="ARBA00022692"/>
    </source>
</evidence>
<evidence type="ECO:0000256" key="12">
    <source>
        <dbReference type="SAM" id="SignalP"/>
    </source>
</evidence>
<evidence type="ECO:0000256" key="7">
    <source>
        <dbReference type="ARBA" id="ARBA00023157"/>
    </source>
</evidence>
<evidence type="ECO:0000256" key="11">
    <source>
        <dbReference type="SAM" id="Phobius"/>
    </source>
</evidence>
<evidence type="ECO:0000256" key="10">
    <source>
        <dbReference type="ARBA" id="ARBA00023319"/>
    </source>
</evidence>
<keyword evidence="2" id="KW-1003">Cell membrane</keyword>
<keyword evidence="8" id="KW-0675">Receptor</keyword>
<dbReference type="GO" id="GO:0030593">
    <property type="term" value="P:neutrophil chemotaxis"/>
    <property type="evidence" value="ECO:0007669"/>
    <property type="project" value="TreeGrafter"/>
</dbReference>
<sequence length="251" mass="28002">MGSSQKVQEQDRMEGTKLWRWPHLLLLLLLLYVSGSHAINIREEQECLIEGENLTVTCPYNIMKYASSPKAWQRVRSQGLPETLLQVETRNIEVKRVQAGRYLLEDIPYEAVMKVTVTGLQRQDEGLYQCVISSPPQDLILHVRIRLVHCSGPSDSGNLKNNPTQALVETTTLPLVISMNPQKPYPMSRTVPPLKPTAIISSPGLSINSTNVRGVIRVSIFSIVVPVVCGILGKSLVFSILLVVTRRSTNH</sequence>
<dbReference type="PANTHER" id="PTHR19357:SF2">
    <property type="entry name" value="TRIGGERING RECEPTOR EXPRESSED ON MYELOID CELLS 3"/>
    <property type="match status" value="1"/>
</dbReference>
<dbReference type="OrthoDB" id="8959642at2759"/>
<keyword evidence="4 12" id="KW-0732">Signal</keyword>